<evidence type="ECO:0000256" key="4">
    <source>
        <dbReference type="ARBA" id="ARBA00022478"/>
    </source>
</evidence>
<dbReference type="PANTHER" id="PTHR20856">
    <property type="entry name" value="DNA-DIRECTED RNA POLYMERASE I SUBUNIT 2"/>
    <property type="match status" value="1"/>
</dbReference>
<evidence type="ECO:0000256" key="2">
    <source>
        <dbReference type="ARBA" id="ARBA00006835"/>
    </source>
</evidence>
<sequence length="329" mass="37674">RESNSFMEGCVKFMLRQLQEENILTKNDCLNYIGSRFRVKLNLPEWYTDVECAQHLFKYSLLTHLDNNMDKFNLMIFMLRKLYSLVHQNGCKPDDPDSPMMQEILLPGHLYLGVLAERLQQTLISMKTITLTIDSKKPYTSGQKINLIEACKRESAITNSMEYFLATGNLVSRHGLGILQTTGFSIIADKLNYMRYLSHFRSVHRGAVFTEIRTTTVRKLTPESWGFLCPVHTPDGGLCGLLNHLTFMCEICTDEPSTDKLVELLKSLGMIPMESGLFKFNNDTKKSKVYFYEVLVNGRLIGYVDSNNIEELTKKLRYIKALATSKSSD</sequence>
<dbReference type="EC" id="2.7.7.6" evidence="3"/>
<dbReference type="Proteomes" id="UP000663879">
    <property type="component" value="Unassembled WGS sequence"/>
</dbReference>
<dbReference type="GO" id="GO:0003899">
    <property type="term" value="F:DNA-directed RNA polymerase activity"/>
    <property type="evidence" value="ECO:0007669"/>
    <property type="project" value="UniProtKB-EC"/>
</dbReference>
<proteinExistence type="inferred from homology"/>
<dbReference type="EMBL" id="CAJNOC010008825">
    <property type="protein sequence ID" value="CAF1121126.1"/>
    <property type="molecule type" value="Genomic_DNA"/>
</dbReference>
<accession>A0A814QIN3</accession>
<keyword evidence="8" id="KW-0539">Nucleus</keyword>
<dbReference type="GO" id="GO:0006351">
    <property type="term" value="P:DNA-templated transcription"/>
    <property type="evidence" value="ECO:0007669"/>
    <property type="project" value="InterPro"/>
</dbReference>
<gene>
    <name evidence="12" type="ORF">OXX778_LOCUS22047</name>
</gene>
<keyword evidence="4" id="KW-0240">DNA-directed RNA polymerase</keyword>
<keyword evidence="5" id="KW-0808">Transferase</keyword>
<evidence type="ECO:0000256" key="8">
    <source>
        <dbReference type="ARBA" id="ARBA00023242"/>
    </source>
</evidence>
<protein>
    <recommendedName>
        <fullName evidence="3">DNA-directed RNA polymerase</fullName>
        <ecNumber evidence="3">2.7.7.6</ecNumber>
    </recommendedName>
</protein>
<comment type="similarity">
    <text evidence="2 9">Belongs to the RNA polymerase beta chain family.</text>
</comment>
<evidence type="ECO:0000256" key="6">
    <source>
        <dbReference type="ARBA" id="ARBA00022695"/>
    </source>
</evidence>
<dbReference type="GO" id="GO:0003677">
    <property type="term" value="F:DNA binding"/>
    <property type="evidence" value="ECO:0007669"/>
    <property type="project" value="InterPro"/>
</dbReference>
<evidence type="ECO:0000256" key="1">
    <source>
        <dbReference type="ARBA" id="ARBA00004123"/>
    </source>
</evidence>
<keyword evidence="6" id="KW-0548">Nucleotidyltransferase</keyword>
<dbReference type="FunFam" id="3.90.1100.10:FF:000016">
    <property type="entry name" value="DNA-directed RNA polymerase subunit beta"/>
    <property type="match status" value="1"/>
</dbReference>
<dbReference type="InterPro" id="IPR015712">
    <property type="entry name" value="DNA-dir_RNA_pol_su2"/>
</dbReference>
<comment type="caution">
    <text evidence="12">The sequence shown here is derived from an EMBL/GenBank/DDBJ whole genome shotgun (WGS) entry which is preliminary data.</text>
</comment>
<dbReference type="InterPro" id="IPR007642">
    <property type="entry name" value="RNA_pol_Rpb2_2"/>
</dbReference>
<dbReference type="Gene3D" id="3.90.1100.10">
    <property type="match status" value="1"/>
</dbReference>
<dbReference type="GO" id="GO:0005634">
    <property type="term" value="C:nucleus"/>
    <property type="evidence" value="ECO:0007669"/>
    <property type="project" value="UniProtKB-SubCell"/>
</dbReference>
<feature type="domain" description="RNA polymerase Rpb2" evidence="11">
    <location>
        <begin position="187"/>
        <end position="251"/>
    </location>
</feature>
<keyword evidence="13" id="KW-1185">Reference proteome</keyword>
<dbReference type="OrthoDB" id="10248617at2759"/>
<dbReference type="SUPFAM" id="SSF64484">
    <property type="entry name" value="beta and beta-prime subunits of DNA dependent RNA-polymerase"/>
    <property type="match status" value="1"/>
</dbReference>
<evidence type="ECO:0000256" key="9">
    <source>
        <dbReference type="RuleBase" id="RU000434"/>
    </source>
</evidence>
<dbReference type="InterPro" id="IPR007645">
    <property type="entry name" value="RNA_pol_Rpb2_3"/>
</dbReference>
<dbReference type="AlphaFoldDB" id="A0A814QIN3"/>
<name>A0A814QIN3_9BILA</name>
<organism evidence="12 13">
    <name type="scientific">Brachionus calyciflorus</name>
    <dbReference type="NCBI Taxonomy" id="104777"/>
    <lineage>
        <taxon>Eukaryota</taxon>
        <taxon>Metazoa</taxon>
        <taxon>Spiralia</taxon>
        <taxon>Gnathifera</taxon>
        <taxon>Rotifera</taxon>
        <taxon>Eurotatoria</taxon>
        <taxon>Monogononta</taxon>
        <taxon>Pseudotrocha</taxon>
        <taxon>Ploima</taxon>
        <taxon>Brachionidae</taxon>
        <taxon>Brachionus</taxon>
    </lineage>
</organism>
<dbReference type="GO" id="GO:0000428">
    <property type="term" value="C:DNA-directed RNA polymerase complex"/>
    <property type="evidence" value="ECO:0007669"/>
    <property type="project" value="UniProtKB-KW"/>
</dbReference>
<evidence type="ECO:0000313" key="13">
    <source>
        <dbReference type="Proteomes" id="UP000663879"/>
    </source>
</evidence>
<feature type="non-terminal residue" evidence="12">
    <location>
        <position position="1"/>
    </location>
</feature>
<keyword evidence="7" id="KW-0804">Transcription</keyword>
<feature type="non-terminal residue" evidence="12">
    <location>
        <position position="329"/>
    </location>
</feature>
<evidence type="ECO:0000256" key="3">
    <source>
        <dbReference type="ARBA" id="ARBA00012418"/>
    </source>
</evidence>
<dbReference type="Pfam" id="PF04565">
    <property type="entry name" value="RNA_pol_Rpb2_3"/>
    <property type="match status" value="1"/>
</dbReference>
<reference evidence="12" key="1">
    <citation type="submission" date="2021-02" db="EMBL/GenBank/DDBJ databases">
        <authorList>
            <person name="Nowell W R."/>
        </authorList>
    </citation>
    <scope>NUCLEOTIDE SEQUENCE</scope>
    <source>
        <strain evidence="12">Ploen Becks lab</strain>
    </source>
</reference>
<feature type="domain" description="RNA polymerase Rpb2" evidence="10">
    <location>
        <begin position="10"/>
        <end position="104"/>
    </location>
</feature>
<dbReference type="Pfam" id="PF04561">
    <property type="entry name" value="RNA_pol_Rpb2_2"/>
    <property type="match status" value="1"/>
</dbReference>
<dbReference type="GO" id="GO:0032549">
    <property type="term" value="F:ribonucleoside binding"/>
    <property type="evidence" value="ECO:0007669"/>
    <property type="project" value="InterPro"/>
</dbReference>
<evidence type="ECO:0000259" key="10">
    <source>
        <dbReference type="Pfam" id="PF04561"/>
    </source>
</evidence>
<evidence type="ECO:0000256" key="7">
    <source>
        <dbReference type="ARBA" id="ARBA00023163"/>
    </source>
</evidence>
<evidence type="ECO:0000259" key="11">
    <source>
        <dbReference type="Pfam" id="PF04565"/>
    </source>
</evidence>
<comment type="subcellular location">
    <subcellularLocation>
        <location evidence="1">Nucleus</location>
    </subcellularLocation>
</comment>
<evidence type="ECO:0000256" key="5">
    <source>
        <dbReference type="ARBA" id="ARBA00022679"/>
    </source>
</evidence>
<evidence type="ECO:0000313" key="12">
    <source>
        <dbReference type="EMBL" id="CAF1121126.1"/>
    </source>
</evidence>